<name>A0A433QCF4_9FUNG</name>
<evidence type="ECO:0000313" key="9">
    <source>
        <dbReference type="EMBL" id="RUS27465.1"/>
    </source>
</evidence>
<dbReference type="GO" id="GO:0015031">
    <property type="term" value="P:protein transport"/>
    <property type="evidence" value="ECO:0007669"/>
    <property type="project" value="UniProtKB-KW"/>
</dbReference>
<dbReference type="EMBL" id="RBNJ01008326">
    <property type="protein sequence ID" value="RUS27465.1"/>
    <property type="molecule type" value="Genomic_DNA"/>
</dbReference>
<evidence type="ECO:0000313" key="10">
    <source>
        <dbReference type="Proteomes" id="UP000274822"/>
    </source>
</evidence>
<keyword evidence="6" id="KW-0175">Coiled coil</keyword>
<sequence>MIRKITESDVDEAWLNYLLELNKKMTYVKANVSASKAGSSGGKAGKAGKAGPPPIRALKDVGPELERLRIRASGIIRDFFLNKIRSLRIPNTNIQILQQSVLLKYKELHRFLMERHGDGAAEVRQTYVNTMRWYFYNHFERYSKGLGKLQAVIADKTDLIGVEESAKKGLFGTGKVALKDKTNVFALGDRIETLRQQDAGVILVHVAEDKSQKYPYEALFRSFNLTMIDNASSEYLFIVEFFATDNEKMAADLAKSVFHDIFEPTEKMGLMTTKQYVDNSYDAVGILLCIRINTQLTMELQRRRVPALEAYTNATNMLLWPRFQHIMDLHFQSVKKMAANKQVLASVRDVHPHYVTRRYAEFAASILTLNEEYSDPNLNNSLQRLRNEVEGLLARMANELSEHKNRIVFLINNYDLIASVLKESAGKTVEAELEHVNALLSVQIGAFVDEELIPYFGNLVNFVKHAEQVKNVAGIDADRFEKISYEFNTTWRQNITSINASVIQLFSNFKNGTTVLHAVLGQLIVYYTRFCVLLEQRFQGGGKANGGSGRKQEAGIASWKQPPVGVQTVMVEIKKFRSNF</sequence>
<gene>
    <name evidence="9" type="ORF">BC938DRAFT_483211</name>
</gene>
<comment type="similarity">
    <text evidence="2">Belongs to the VPS52 family.</text>
</comment>
<dbReference type="GO" id="GO:0019905">
    <property type="term" value="F:syntaxin binding"/>
    <property type="evidence" value="ECO:0007669"/>
    <property type="project" value="TreeGrafter"/>
</dbReference>
<dbReference type="PANTHER" id="PTHR14190:SF7">
    <property type="entry name" value="VACUOLAR PROTEIN SORTING-ASSOCIATED PROTEIN 52 HOMOLOG"/>
    <property type="match status" value="1"/>
</dbReference>
<evidence type="ECO:0000256" key="2">
    <source>
        <dbReference type="ARBA" id="ARBA00008180"/>
    </source>
</evidence>
<dbReference type="InterPro" id="IPR048319">
    <property type="entry name" value="Vps52_CC"/>
</dbReference>
<evidence type="ECO:0000256" key="3">
    <source>
        <dbReference type="ARBA" id="ARBA00022448"/>
    </source>
</evidence>
<keyword evidence="5" id="KW-0333">Golgi apparatus</keyword>
<proteinExistence type="inferred from homology"/>
<comment type="subcellular location">
    <subcellularLocation>
        <location evidence="1">Golgi apparatus</location>
        <location evidence="1">trans-Golgi network</location>
    </subcellularLocation>
</comment>
<keyword evidence="4" id="KW-0653">Protein transport</keyword>
<dbReference type="PANTHER" id="PTHR14190">
    <property type="entry name" value="SUPPRESSOR OF ACTIN MUTATIONS 2/VACUOLAR PROTEIN SORTING 52"/>
    <property type="match status" value="1"/>
</dbReference>
<keyword evidence="3" id="KW-0813">Transport</keyword>
<evidence type="ECO:0000256" key="4">
    <source>
        <dbReference type="ARBA" id="ARBA00022927"/>
    </source>
</evidence>
<reference evidence="9 10" key="1">
    <citation type="journal article" date="2018" name="New Phytol.">
        <title>Phylogenomics of Endogonaceae and evolution of mycorrhizas within Mucoromycota.</title>
        <authorList>
            <person name="Chang Y."/>
            <person name="Desiro A."/>
            <person name="Na H."/>
            <person name="Sandor L."/>
            <person name="Lipzen A."/>
            <person name="Clum A."/>
            <person name="Barry K."/>
            <person name="Grigoriev I.V."/>
            <person name="Martin F.M."/>
            <person name="Stajich J.E."/>
            <person name="Smith M.E."/>
            <person name="Bonito G."/>
            <person name="Spatafora J.W."/>
        </authorList>
    </citation>
    <scope>NUCLEOTIDE SEQUENCE [LARGE SCALE GENOMIC DNA]</scope>
    <source>
        <strain evidence="9 10">AD002</strain>
    </source>
</reference>
<feature type="domain" description="Vps52 coiled-coil" evidence="7">
    <location>
        <begin position="1"/>
        <end position="112"/>
    </location>
</feature>
<dbReference type="Pfam" id="PF04129">
    <property type="entry name" value="Vps52_CC"/>
    <property type="match status" value="1"/>
</dbReference>
<evidence type="ECO:0000259" key="8">
    <source>
        <dbReference type="Pfam" id="PF20655"/>
    </source>
</evidence>
<dbReference type="InterPro" id="IPR007258">
    <property type="entry name" value="Vps52"/>
</dbReference>
<feature type="domain" description="Vps52 C-terminal" evidence="8">
    <location>
        <begin position="129"/>
        <end position="429"/>
    </location>
</feature>
<accession>A0A433QCF4</accession>
<evidence type="ECO:0000259" key="7">
    <source>
        <dbReference type="Pfam" id="PF04129"/>
    </source>
</evidence>
<keyword evidence="10" id="KW-1185">Reference proteome</keyword>
<evidence type="ECO:0000256" key="5">
    <source>
        <dbReference type="ARBA" id="ARBA00023034"/>
    </source>
</evidence>
<dbReference type="GO" id="GO:0005829">
    <property type="term" value="C:cytosol"/>
    <property type="evidence" value="ECO:0007669"/>
    <property type="project" value="GOC"/>
</dbReference>
<dbReference type="AlphaFoldDB" id="A0A433QCF4"/>
<evidence type="ECO:0000256" key="1">
    <source>
        <dbReference type="ARBA" id="ARBA00004601"/>
    </source>
</evidence>
<dbReference type="GO" id="GO:0000938">
    <property type="term" value="C:GARP complex"/>
    <property type="evidence" value="ECO:0007669"/>
    <property type="project" value="TreeGrafter"/>
</dbReference>
<protein>
    <recommendedName>
        <fullName evidence="11">Vps52-domain-containing protein</fullName>
    </recommendedName>
</protein>
<comment type="caution">
    <text evidence="9">The sequence shown here is derived from an EMBL/GenBank/DDBJ whole genome shotgun (WGS) entry which is preliminary data.</text>
</comment>
<evidence type="ECO:0008006" key="11">
    <source>
        <dbReference type="Google" id="ProtNLM"/>
    </source>
</evidence>
<dbReference type="InterPro" id="IPR048361">
    <property type="entry name" value="Vps52_C"/>
</dbReference>
<dbReference type="Proteomes" id="UP000274822">
    <property type="component" value="Unassembled WGS sequence"/>
</dbReference>
<dbReference type="GO" id="GO:0006896">
    <property type="term" value="P:Golgi to vacuole transport"/>
    <property type="evidence" value="ECO:0007669"/>
    <property type="project" value="TreeGrafter"/>
</dbReference>
<dbReference type="GO" id="GO:0032456">
    <property type="term" value="P:endocytic recycling"/>
    <property type="evidence" value="ECO:0007669"/>
    <property type="project" value="TreeGrafter"/>
</dbReference>
<dbReference type="Pfam" id="PF20655">
    <property type="entry name" value="Vps52_C"/>
    <property type="match status" value="1"/>
</dbReference>
<evidence type="ECO:0000256" key="6">
    <source>
        <dbReference type="SAM" id="Coils"/>
    </source>
</evidence>
<dbReference type="GO" id="GO:0042147">
    <property type="term" value="P:retrograde transport, endosome to Golgi"/>
    <property type="evidence" value="ECO:0007669"/>
    <property type="project" value="TreeGrafter"/>
</dbReference>
<feature type="coiled-coil region" evidence="6">
    <location>
        <begin position="379"/>
        <end position="413"/>
    </location>
</feature>
<organism evidence="9 10">
    <name type="scientific">Jimgerdemannia flammicorona</name>
    <dbReference type="NCBI Taxonomy" id="994334"/>
    <lineage>
        <taxon>Eukaryota</taxon>
        <taxon>Fungi</taxon>
        <taxon>Fungi incertae sedis</taxon>
        <taxon>Mucoromycota</taxon>
        <taxon>Mucoromycotina</taxon>
        <taxon>Endogonomycetes</taxon>
        <taxon>Endogonales</taxon>
        <taxon>Endogonaceae</taxon>
        <taxon>Jimgerdemannia</taxon>
    </lineage>
</organism>